<dbReference type="PANTHER" id="PTHR16201:SF34">
    <property type="entry name" value="LYSOSOMAL AMINO ACID TRANSPORTER 1"/>
    <property type="match status" value="1"/>
</dbReference>
<keyword evidence="4 7" id="KW-0472">Membrane</keyword>
<organism evidence="8 9">
    <name type="scientific">Syncephalastrum racemosum</name>
    <name type="common">Filamentous fungus</name>
    <dbReference type="NCBI Taxonomy" id="13706"/>
    <lineage>
        <taxon>Eukaryota</taxon>
        <taxon>Fungi</taxon>
        <taxon>Fungi incertae sedis</taxon>
        <taxon>Mucoromycota</taxon>
        <taxon>Mucoromycotina</taxon>
        <taxon>Mucoromycetes</taxon>
        <taxon>Mucorales</taxon>
        <taxon>Syncephalastraceae</taxon>
        <taxon>Syncephalastrum</taxon>
    </lineage>
</organism>
<dbReference type="GO" id="GO:0000329">
    <property type="term" value="C:fungal-type vacuole membrane"/>
    <property type="evidence" value="ECO:0007669"/>
    <property type="project" value="TreeGrafter"/>
</dbReference>
<comment type="catalytic activity">
    <reaction evidence="6">
        <text>L-histidine(out) + L-arginine(in) = L-histidine(in) + L-arginine(out)</text>
        <dbReference type="Rhea" id="RHEA:71063"/>
        <dbReference type="ChEBI" id="CHEBI:32682"/>
        <dbReference type="ChEBI" id="CHEBI:57595"/>
    </reaction>
</comment>
<proteinExistence type="inferred from homology"/>
<keyword evidence="2 7" id="KW-0812">Transmembrane</keyword>
<keyword evidence="9" id="KW-1185">Reference proteome</keyword>
<dbReference type="AlphaFoldDB" id="A0A1X2HHH2"/>
<dbReference type="SMART" id="SM00679">
    <property type="entry name" value="CTNS"/>
    <property type="match status" value="2"/>
</dbReference>
<dbReference type="PANTHER" id="PTHR16201">
    <property type="entry name" value="SEVEN TRANSMEMBRANE PROTEIN 1-RELATED"/>
    <property type="match status" value="1"/>
</dbReference>
<name>A0A1X2HHH2_SYNRA</name>
<dbReference type="GO" id="GO:0015174">
    <property type="term" value="F:basic amino acid transmembrane transporter activity"/>
    <property type="evidence" value="ECO:0007669"/>
    <property type="project" value="TreeGrafter"/>
</dbReference>
<dbReference type="InterPro" id="IPR051415">
    <property type="entry name" value="LAAT-1"/>
</dbReference>
<evidence type="ECO:0000313" key="8">
    <source>
        <dbReference type="EMBL" id="ORY98517.1"/>
    </source>
</evidence>
<comment type="subcellular location">
    <subcellularLocation>
        <location evidence="1">Membrane</location>
        <topology evidence="1">Multi-pass membrane protein</topology>
    </subcellularLocation>
</comment>
<evidence type="ECO:0000256" key="7">
    <source>
        <dbReference type="SAM" id="Phobius"/>
    </source>
</evidence>
<reference evidence="8 9" key="1">
    <citation type="submission" date="2016-07" db="EMBL/GenBank/DDBJ databases">
        <title>Pervasive Adenine N6-methylation of Active Genes in Fungi.</title>
        <authorList>
            <consortium name="DOE Joint Genome Institute"/>
            <person name="Mondo S.J."/>
            <person name="Dannebaum R.O."/>
            <person name="Kuo R.C."/>
            <person name="Labutti K."/>
            <person name="Haridas S."/>
            <person name="Kuo A."/>
            <person name="Salamov A."/>
            <person name="Ahrendt S.R."/>
            <person name="Lipzen A."/>
            <person name="Sullivan W."/>
            <person name="Andreopoulos W.B."/>
            <person name="Clum A."/>
            <person name="Lindquist E."/>
            <person name="Daum C."/>
            <person name="Ramamoorthy G.K."/>
            <person name="Gryganskyi A."/>
            <person name="Culley D."/>
            <person name="Magnuson J.K."/>
            <person name="James T.Y."/>
            <person name="O'Malley M.A."/>
            <person name="Stajich J.E."/>
            <person name="Spatafora J.W."/>
            <person name="Visel A."/>
            <person name="Grigoriev I.V."/>
        </authorList>
    </citation>
    <scope>NUCLEOTIDE SEQUENCE [LARGE SCALE GENOMIC DNA]</scope>
    <source>
        <strain evidence="8 9">NRRL 2496</strain>
    </source>
</reference>
<feature type="transmembrane region" description="Helical" evidence="7">
    <location>
        <begin position="247"/>
        <end position="265"/>
    </location>
</feature>
<evidence type="ECO:0000256" key="2">
    <source>
        <dbReference type="ARBA" id="ARBA00022692"/>
    </source>
</evidence>
<dbReference type="InterPro" id="IPR006603">
    <property type="entry name" value="PQ-loop_rpt"/>
</dbReference>
<dbReference type="OrthoDB" id="8048523at2759"/>
<dbReference type="EMBL" id="MCGN01000003">
    <property type="protein sequence ID" value="ORY98517.1"/>
    <property type="molecule type" value="Genomic_DNA"/>
</dbReference>
<evidence type="ECO:0000256" key="3">
    <source>
        <dbReference type="ARBA" id="ARBA00022989"/>
    </source>
</evidence>
<dbReference type="Proteomes" id="UP000242180">
    <property type="component" value="Unassembled WGS sequence"/>
</dbReference>
<dbReference type="Pfam" id="PF04193">
    <property type="entry name" value="PQ-loop"/>
    <property type="match status" value="2"/>
</dbReference>
<dbReference type="OMA" id="ISPNLPW"/>
<comment type="similarity">
    <text evidence="5">Belongs to the laat-1 family.</text>
</comment>
<comment type="caution">
    <text evidence="8">The sequence shown here is derived from an EMBL/GenBank/DDBJ whole genome shotgun (WGS) entry which is preliminary data.</text>
</comment>
<dbReference type="Gene3D" id="1.20.1280.290">
    <property type="match status" value="2"/>
</dbReference>
<dbReference type="FunFam" id="1.20.1280.290:FF:000009">
    <property type="entry name" value="PQ loop repeat family protein"/>
    <property type="match status" value="1"/>
</dbReference>
<feature type="transmembrane region" description="Helical" evidence="7">
    <location>
        <begin position="95"/>
        <end position="116"/>
    </location>
</feature>
<accession>A0A1X2HHH2</accession>
<feature type="transmembrane region" description="Helical" evidence="7">
    <location>
        <begin position="169"/>
        <end position="190"/>
    </location>
</feature>
<protein>
    <submittedName>
        <fullName evidence="8">PQ loop repeat-domain-containing protein</fullName>
    </submittedName>
</protein>
<evidence type="ECO:0000256" key="5">
    <source>
        <dbReference type="ARBA" id="ARBA00038039"/>
    </source>
</evidence>
<evidence type="ECO:0000256" key="6">
    <source>
        <dbReference type="ARBA" id="ARBA00050768"/>
    </source>
</evidence>
<evidence type="ECO:0000256" key="4">
    <source>
        <dbReference type="ARBA" id="ARBA00023136"/>
    </source>
</evidence>
<feature type="transmembrane region" description="Helical" evidence="7">
    <location>
        <begin position="66"/>
        <end position="89"/>
    </location>
</feature>
<sequence>MNTQISAPICNNEPYIQWIYIFFGQCVSDWQECLSLCLGYLSILCWLNAQMPQVLKNYRLQTADSLSFTFLVVWLTGDVANFIGCILTGQMSFQVYLSIYFIAIDTALCIQWLYYVKFPDNRLRQWFVGKQEHVTSTERTPLLTARSGNNLSTASDVHQKKATGSAARALLMIGFMFVLSSPLHLGPQGTQPLTSNTEPMMVAQEVDSDLWVGRFFAWLCTALYLASRLPQIWHNFFHRSVDGLSMALFLCAAAGNLTYTLSIFTNPHQTRQSLLEAVPYILGSAGTLLFDLTIYIQYRLYNTDTPEKSQLPLTVTEEA</sequence>
<keyword evidence="3 7" id="KW-1133">Transmembrane helix</keyword>
<dbReference type="GO" id="GO:0034488">
    <property type="term" value="P:basic amino acid transmembrane export from vacuole"/>
    <property type="evidence" value="ECO:0007669"/>
    <property type="project" value="TreeGrafter"/>
</dbReference>
<evidence type="ECO:0000256" key="1">
    <source>
        <dbReference type="ARBA" id="ARBA00004141"/>
    </source>
</evidence>
<feature type="transmembrane region" description="Helical" evidence="7">
    <location>
        <begin position="277"/>
        <end position="298"/>
    </location>
</feature>
<evidence type="ECO:0000313" key="9">
    <source>
        <dbReference type="Proteomes" id="UP000242180"/>
    </source>
</evidence>
<gene>
    <name evidence="8" type="ORF">BCR43DRAFT_487658</name>
</gene>
<dbReference type="InParanoid" id="A0A1X2HHH2"/>
<feature type="transmembrane region" description="Helical" evidence="7">
    <location>
        <begin position="210"/>
        <end position="226"/>
    </location>
</feature>